<evidence type="ECO:0000313" key="2">
    <source>
        <dbReference type="EMBL" id="AMW35575.1"/>
    </source>
</evidence>
<dbReference type="Proteomes" id="UP000076066">
    <property type="component" value="Chromosome"/>
</dbReference>
<dbReference type="GO" id="GO:0003676">
    <property type="term" value="F:nucleic acid binding"/>
    <property type="evidence" value="ECO:0007669"/>
    <property type="project" value="InterPro"/>
</dbReference>
<dbReference type="PROSITE" id="PS50994">
    <property type="entry name" value="INTEGRASE"/>
    <property type="match status" value="1"/>
</dbReference>
<dbReference type="STRING" id="1549855.AY555_05625"/>
<sequence>MRESRRGGRRLIPVAVVERVVALALEHPAWGQVRLSAALADEGMALSAALVQRVLGDNGLGGAVDRWLALEQKWAAGTLVLSAEQTAFVERMNPCFRELSPVSQAPGEVLDADSFFVFCPGRGSKVYLHAVVDTFSSYAFGFLHDSRRPEAATAVLHNTALPFFRRHGWPVQVVRTDTGREFVGGAGHLYQTYLDLVGIEHQTVESLPSRRGSFVERFRDTVRDEFFLPRIRERPFGTLEAVQIAFAAWLKDYNTRRPGKGWPNMGQTPQAVLEAFSGTGDPVGPEG</sequence>
<evidence type="ECO:0000313" key="3">
    <source>
        <dbReference type="Proteomes" id="UP000076066"/>
    </source>
</evidence>
<dbReference type="Pfam" id="PF00665">
    <property type="entry name" value="rve"/>
    <property type="match status" value="1"/>
</dbReference>
<proteinExistence type="predicted"/>
<dbReference type="KEGG" id="hjo:AY555_05625"/>
<dbReference type="Pfam" id="PF13683">
    <property type="entry name" value="rve_3"/>
    <property type="match status" value="1"/>
</dbReference>
<dbReference type="GO" id="GO:0015074">
    <property type="term" value="P:DNA integration"/>
    <property type="evidence" value="ECO:0007669"/>
    <property type="project" value="InterPro"/>
</dbReference>
<dbReference type="SUPFAM" id="SSF53098">
    <property type="entry name" value="Ribonuclease H-like"/>
    <property type="match status" value="1"/>
</dbReference>
<keyword evidence="3" id="KW-1185">Reference proteome</keyword>
<organism evidence="2 3">
    <name type="scientific">Haematospirillum jordaniae</name>
    <dbReference type="NCBI Taxonomy" id="1549855"/>
    <lineage>
        <taxon>Bacteria</taxon>
        <taxon>Pseudomonadati</taxon>
        <taxon>Pseudomonadota</taxon>
        <taxon>Alphaproteobacteria</taxon>
        <taxon>Rhodospirillales</taxon>
        <taxon>Novispirillaceae</taxon>
        <taxon>Haematospirillum</taxon>
    </lineage>
</organism>
<evidence type="ECO:0000259" key="1">
    <source>
        <dbReference type="PROSITE" id="PS50994"/>
    </source>
</evidence>
<accession>A0A143DFR0</accession>
<dbReference type="Gene3D" id="3.30.420.10">
    <property type="entry name" value="Ribonuclease H-like superfamily/Ribonuclease H"/>
    <property type="match status" value="1"/>
</dbReference>
<dbReference type="EMBL" id="CP014525">
    <property type="protein sequence ID" value="AMW35575.1"/>
    <property type="molecule type" value="Genomic_DNA"/>
</dbReference>
<name>A0A143DFR0_9PROT</name>
<dbReference type="AlphaFoldDB" id="A0A143DFR0"/>
<feature type="domain" description="Integrase catalytic" evidence="1">
    <location>
        <begin position="102"/>
        <end position="277"/>
    </location>
</feature>
<dbReference type="InterPro" id="IPR036397">
    <property type="entry name" value="RNaseH_sf"/>
</dbReference>
<dbReference type="InterPro" id="IPR001584">
    <property type="entry name" value="Integrase_cat-core"/>
</dbReference>
<gene>
    <name evidence="2" type="ORF">AY555_05625</name>
</gene>
<reference evidence="2 3" key="1">
    <citation type="submission" date="2016-02" db="EMBL/GenBank/DDBJ databases">
        <title>Complete Genome of H5569, the type strain of the newly described species Haematospirillium jordaniae.</title>
        <authorList>
            <person name="Nicholson A.C."/>
            <person name="Humrighouse B.W."/>
            <person name="Loparov V."/>
            <person name="McQuiston J.R."/>
        </authorList>
    </citation>
    <scope>NUCLEOTIDE SEQUENCE [LARGE SCALE GENOMIC DNA]</scope>
    <source>
        <strain evidence="2 3">H5569</strain>
    </source>
</reference>
<protein>
    <recommendedName>
        <fullName evidence="1">Integrase catalytic domain-containing protein</fullName>
    </recommendedName>
</protein>
<dbReference type="InterPro" id="IPR012337">
    <property type="entry name" value="RNaseH-like_sf"/>
</dbReference>